<dbReference type="GO" id="GO:0016020">
    <property type="term" value="C:membrane"/>
    <property type="evidence" value="ECO:0007669"/>
    <property type="project" value="UniProtKB-SubCell"/>
</dbReference>
<sequence>PQTGNMPSLLLYSAYLCTCMEDRGWSFIISLCMQFLGGIQLVSIEQLAEGLAQIAFSGTMGRLVDLRSE</sequence>
<keyword evidence="4" id="KW-1133">Transmembrane helix</keyword>
<name>A0AAN5CW87_9BILA</name>
<protein>
    <recommendedName>
        <fullName evidence="6">Solute carrier family 40 member</fullName>
    </recommendedName>
</protein>
<evidence type="ECO:0000256" key="4">
    <source>
        <dbReference type="ARBA" id="ARBA00022989"/>
    </source>
</evidence>
<dbReference type="Pfam" id="PF06963">
    <property type="entry name" value="FPN1"/>
    <property type="match status" value="1"/>
</dbReference>
<dbReference type="InterPro" id="IPR009716">
    <property type="entry name" value="Ferroportin-1"/>
</dbReference>
<evidence type="ECO:0000256" key="3">
    <source>
        <dbReference type="ARBA" id="ARBA00022692"/>
    </source>
</evidence>
<dbReference type="AlphaFoldDB" id="A0AAN5CW87"/>
<evidence type="ECO:0000256" key="2">
    <source>
        <dbReference type="ARBA" id="ARBA00022448"/>
    </source>
</evidence>
<keyword evidence="6" id="KW-0406">Ion transport</keyword>
<comment type="similarity">
    <text evidence="6">Belongs to the ferroportin (FP) (TC 2.A.100) family. SLC40A subfamily.</text>
</comment>
<evidence type="ECO:0000313" key="8">
    <source>
        <dbReference type="Proteomes" id="UP001328107"/>
    </source>
</evidence>
<organism evidence="7 8">
    <name type="scientific">Pristionchus mayeri</name>
    <dbReference type="NCBI Taxonomy" id="1317129"/>
    <lineage>
        <taxon>Eukaryota</taxon>
        <taxon>Metazoa</taxon>
        <taxon>Ecdysozoa</taxon>
        <taxon>Nematoda</taxon>
        <taxon>Chromadorea</taxon>
        <taxon>Rhabditida</taxon>
        <taxon>Rhabditina</taxon>
        <taxon>Diplogasteromorpha</taxon>
        <taxon>Diplogasteroidea</taxon>
        <taxon>Neodiplogasteridae</taxon>
        <taxon>Pristionchus</taxon>
    </lineage>
</organism>
<comment type="caution">
    <text evidence="7">The sequence shown here is derived from an EMBL/GenBank/DDBJ whole genome shotgun (WGS) entry which is preliminary data.</text>
</comment>
<keyword evidence="2 6" id="KW-0813">Transport</keyword>
<dbReference type="GO" id="GO:0005381">
    <property type="term" value="F:iron ion transmembrane transporter activity"/>
    <property type="evidence" value="ECO:0007669"/>
    <property type="project" value="UniProtKB-UniRule"/>
</dbReference>
<evidence type="ECO:0000256" key="5">
    <source>
        <dbReference type="ARBA" id="ARBA00023136"/>
    </source>
</evidence>
<gene>
    <name evidence="7" type="ORF">PMAYCL1PPCAC_21949</name>
</gene>
<evidence type="ECO:0000256" key="1">
    <source>
        <dbReference type="ARBA" id="ARBA00004141"/>
    </source>
</evidence>
<accession>A0AAN5CW87</accession>
<proteinExistence type="inferred from homology"/>
<keyword evidence="5" id="KW-0472">Membrane</keyword>
<dbReference type="EMBL" id="BTRK01000005">
    <property type="protein sequence ID" value="GMR51754.1"/>
    <property type="molecule type" value="Genomic_DNA"/>
</dbReference>
<dbReference type="Proteomes" id="UP001328107">
    <property type="component" value="Unassembled WGS sequence"/>
</dbReference>
<comment type="function">
    <text evidence="6">May be involved in iron transport and iron homeostasis.</text>
</comment>
<evidence type="ECO:0000313" key="7">
    <source>
        <dbReference type="EMBL" id="GMR51754.1"/>
    </source>
</evidence>
<comment type="subcellular location">
    <subcellularLocation>
        <location evidence="1 6">Membrane</location>
        <topology evidence="1 6">Multi-pass membrane protein</topology>
    </subcellularLocation>
</comment>
<keyword evidence="3" id="KW-0812">Transmembrane</keyword>
<evidence type="ECO:0000256" key="6">
    <source>
        <dbReference type="RuleBase" id="RU365065"/>
    </source>
</evidence>
<feature type="non-terminal residue" evidence="7">
    <location>
        <position position="1"/>
    </location>
</feature>
<keyword evidence="8" id="KW-1185">Reference proteome</keyword>
<reference evidence="8" key="1">
    <citation type="submission" date="2022-10" db="EMBL/GenBank/DDBJ databases">
        <title>Genome assembly of Pristionchus species.</title>
        <authorList>
            <person name="Yoshida K."/>
            <person name="Sommer R.J."/>
        </authorList>
    </citation>
    <scope>NUCLEOTIDE SEQUENCE [LARGE SCALE GENOMIC DNA]</scope>
    <source>
        <strain evidence="8">RS5460</strain>
    </source>
</reference>
<dbReference type="PANTHER" id="PTHR11660:SF69">
    <property type="entry name" value="SOLUTE CARRIER FAMILY 40 MEMBER"/>
    <property type="match status" value="1"/>
</dbReference>
<dbReference type="PANTHER" id="PTHR11660">
    <property type="entry name" value="SOLUTE CARRIER FAMILY 40 MEMBER"/>
    <property type="match status" value="1"/>
</dbReference>
<feature type="non-terminal residue" evidence="7">
    <location>
        <position position="69"/>
    </location>
</feature>